<dbReference type="OrthoDB" id="3209747at2759"/>
<keyword evidence="2" id="KW-1185">Reference proteome</keyword>
<dbReference type="SUPFAM" id="SSF52047">
    <property type="entry name" value="RNI-like"/>
    <property type="match status" value="1"/>
</dbReference>
<dbReference type="Gene3D" id="3.80.10.10">
    <property type="entry name" value="Ribonuclease Inhibitor"/>
    <property type="match status" value="1"/>
</dbReference>
<evidence type="ECO:0000313" key="1">
    <source>
        <dbReference type="EMBL" id="KAF6751627.1"/>
    </source>
</evidence>
<organism evidence="1 2">
    <name type="scientific">Ephemerocybe angulata</name>
    <dbReference type="NCBI Taxonomy" id="980116"/>
    <lineage>
        <taxon>Eukaryota</taxon>
        <taxon>Fungi</taxon>
        <taxon>Dikarya</taxon>
        <taxon>Basidiomycota</taxon>
        <taxon>Agaricomycotina</taxon>
        <taxon>Agaricomycetes</taxon>
        <taxon>Agaricomycetidae</taxon>
        <taxon>Agaricales</taxon>
        <taxon>Agaricineae</taxon>
        <taxon>Psathyrellaceae</taxon>
        <taxon>Ephemerocybe</taxon>
    </lineage>
</organism>
<reference evidence="1 2" key="1">
    <citation type="submission" date="2020-07" db="EMBL/GenBank/DDBJ databases">
        <title>Comparative genomics of pyrophilous fungi reveals a link between fire events and developmental genes.</title>
        <authorList>
            <consortium name="DOE Joint Genome Institute"/>
            <person name="Steindorff A.S."/>
            <person name="Carver A."/>
            <person name="Calhoun S."/>
            <person name="Stillman K."/>
            <person name="Liu H."/>
            <person name="Lipzen A."/>
            <person name="Pangilinan J."/>
            <person name="Labutti K."/>
            <person name="Bruns T.D."/>
            <person name="Grigoriev I.V."/>
        </authorList>
    </citation>
    <scope>NUCLEOTIDE SEQUENCE [LARGE SCALE GENOMIC DNA]</scope>
    <source>
        <strain evidence="1 2">CBS 144469</strain>
    </source>
</reference>
<protein>
    <recommendedName>
        <fullName evidence="3">F-box domain-containing protein</fullName>
    </recommendedName>
</protein>
<proteinExistence type="predicted"/>
<dbReference type="EMBL" id="JACGCI010000048">
    <property type="protein sequence ID" value="KAF6751627.1"/>
    <property type="molecule type" value="Genomic_DNA"/>
</dbReference>
<name>A0A8H6HSI4_9AGAR</name>
<comment type="caution">
    <text evidence="1">The sequence shown here is derived from an EMBL/GenBank/DDBJ whole genome shotgun (WGS) entry which is preliminary data.</text>
</comment>
<sequence>MNICLQAPEVLQLICQQLSNEYFGRQYLLAAALSCRALLEPALDILWYSLPSFKPIVTTLPADLWKVEKEGGSTFRKWTIMGVRRAITTDDLDRYMTYYARRVREVNIGGLKITLTPEAWHGLQMATSWKHGALSPFAYKVSWPLTGGVQYALPSENLNQSLPFFSLFLGPDTTVVDFTYDSRVPIHAASIRSAYKIPSKLKILSLNDIDRSTSGLVFLENYLRTSSWDHLEILRVPNVTPKSLAQLSTLPVLATLDLWDLSGIPHLYTYSDDDLEAPPEHLSTMSGDAFRSLKILKARCKSTFEFEALLQHVPPRNQVHSLKCLLGSIPSSRDIGSLFTSIRLHCNPESLRKLGVQVYGDPEVEEESLKVEVNEGVNLRPLLDFEKLETLSLNLSTTGINLNPEDIDYIVECFPSLVKLKIDANTFDSRLPLIDHSHFLQLIYGLKHLRKLGLRFNATNITGDEDRPGALSEGKGEEEKHSGSLKMLWVGDSPIYSSDRVASFLKRHCPELASSIYTIYFEEDPPEKMPVMVYKRRWEAVETSESKYRQQQCRSNVVVTEA</sequence>
<dbReference type="AlphaFoldDB" id="A0A8H6HSI4"/>
<accession>A0A8H6HSI4</accession>
<evidence type="ECO:0000313" key="2">
    <source>
        <dbReference type="Proteomes" id="UP000521943"/>
    </source>
</evidence>
<dbReference type="Proteomes" id="UP000521943">
    <property type="component" value="Unassembled WGS sequence"/>
</dbReference>
<gene>
    <name evidence="1" type="ORF">DFP72DRAFT_471384</name>
</gene>
<evidence type="ECO:0008006" key="3">
    <source>
        <dbReference type="Google" id="ProtNLM"/>
    </source>
</evidence>
<dbReference type="InterPro" id="IPR032675">
    <property type="entry name" value="LRR_dom_sf"/>
</dbReference>